<dbReference type="RefSeq" id="WP_171624725.1">
    <property type="nucleotide sequence ID" value="NZ_JABBPG010000001.1"/>
</dbReference>
<protein>
    <submittedName>
        <fullName evidence="4">Imelysin family protein</fullName>
    </submittedName>
</protein>
<dbReference type="InterPro" id="IPR034984">
    <property type="entry name" value="Imelysin-like_IPPA"/>
</dbReference>
<evidence type="ECO:0000256" key="2">
    <source>
        <dbReference type="ARBA" id="ARBA00022729"/>
    </source>
</evidence>
<dbReference type="EMBL" id="JABBPG010000001">
    <property type="protein sequence ID" value="NOU49662.1"/>
    <property type="molecule type" value="Genomic_DNA"/>
</dbReference>
<dbReference type="PROSITE" id="PS51257">
    <property type="entry name" value="PROKAR_LIPOPROTEIN"/>
    <property type="match status" value="1"/>
</dbReference>
<dbReference type="Proteomes" id="UP000586305">
    <property type="component" value="Unassembled WGS sequence"/>
</dbReference>
<evidence type="ECO:0000313" key="5">
    <source>
        <dbReference type="Proteomes" id="UP000586305"/>
    </source>
</evidence>
<name>A0A849V8K3_9GAMM</name>
<comment type="subcellular location">
    <subcellularLocation>
        <location evidence="1">Cell envelope</location>
    </subcellularLocation>
</comment>
<keyword evidence="2" id="KW-0732">Signal</keyword>
<dbReference type="InterPro" id="IPR018976">
    <property type="entry name" value="Imelysin-like"/>
</dbReference>
<reference evidence="4 5" key="1">
    <citation type="submission" date="2020-04" db="EMBL/GenBank/DDBJ databases">
        <title>Pseudoalteromonas caenipelagi sp. nov., isolated from a tidal flat.</title>
        <authorList>
            <person name="Park S."/>
            <person name="Yoon J.-H."/>
        </authorList>
    </citation>
    <scope>NUCLEOTIDE SEQUENCE [LARGE SCALE GENOMIC DNA]</scope>
    <source>
        <strain evidence="4 5">JBTF-M23</strain>
    </source>
</reference>
<proteinExistence type="predicted"/>
<dbReference type="AlphaFoldDB" id="A0A849V8K3"/>
<feature type="domain" description="Imelysin-like" evidence="3">
    <location>
        <begin position="58"/>
        <end position="401"/>
    </location>
</feature>
<dbReference type="Gene3D" id="1.20.1420.20">
    <property type="entry name" value="M75 peptidase, HXXE motif"/>
    <property type="match status" value="1"/>
</dbReference>
<dbReference type="GO" id="GO:0030313">
    <property type="term" value="C:cell envelope"/>
    <property type="evidence" value="ECO:0007669"/>
    <property type="project" value="UniProtKB-SubCell"/>
</dbReference>
<evidence type="ECO:0000259" key="3">
    <source>
        <dbReference type="Pfam" id="PF09375"/>
    </source>
</evidence>
<dbReference type="Pfam" id="PF09375">
    <property type="entry name" value="Peptidase_M75"/>
    <property type="match status" value="1"/>
</dbReference>
<dbReference type="CDD" id="cd14659">
    <property type="entry name" value="Imelysin-like_IPPA"/>
    <property type="match status" value="1"/>
</dbReference>
<organism evidence="4 5">
    <name type="scientific">Pseudoalteromonas caenipelagi</name>
    <dbReference type="NCBI Taxonomy" id="2726988"/>
    <lineage>
        <taxon>Bacteria</taxon>
        <taxon>Pseudomonadati</taxon>
        <taxon>Pseudomonadota</taxon>
        <taxon>Gammaproteobacteria</taxon>
        <taxon>Alteromonadales</taxon>
        <taxon>Pseudoalteromonadaceae</taxon>
        <taxon>Pseudoalteromonas</taxon>
    </lineage>
</organism>
<comment type="caution">
    <text evidence="4">The sequence shown here is derived from an EMBL/GenBank/DDBJ whole genome shotgun (WGS) entry which is preliminary data.</text>
</comment>
<accession>A0A849V8K3</accession>
<gene>
    <name evidence="4" type="ORF">HG263_03820</name>
</gene>
<evidence type="ECO:0000256" key="1">
    <source>
        <dbReference type="ARBA" id="ARBA00004196"/>
    </source>
</evidence>
<evidence type="ECO:0000313" key="4">
    <source>
        <dbReference type="EMBL" id="NOU49662.1"/>
    </source>
</evidence>
<dbReference type="InterPro" id="IPR038352">
    <property type="entry name" value="Imelysin_sf"/>
</dbReference>
<sequence>MTPTLKPLLLATTLAALLSGCGESTSSSEGENFSNNNGNVTINFDQQALLVNLTDNVITPTFEAFASKAQSLPTQVKTYCDLESSYDPSMQDDAAKAARDNAMLGAQNAWRETMISWQHAELMIVGPLLENDKSLRNDIYSWPNASTCSVDQDVVFFEQGDINGVAYNIRNRSDKRRGLDALEYLLFNEHLNYSCSSITAGEVLADWNTRAEQTRKVARCKFAVEVASDLSHSAQTLLNQWGGEQGYGQVLKTAGQPGNKFESKTKAINEISDALFYMTEELKDYKLATPLGLFANSCGLEACPEAVESVYAKHSIENIKANIAAFEQLFLGGNAGAEATGFDDFLDEQQASDTKQKMLQGIAEAKAAANALEGNLQTAITDDEAGVASTHGKVKAVTDQLKNDFINKLALELPKTSAGDND</sequence>
<keyword evidence="5" id="KW-1185">Reference proteome</keyword>